<protein>
    <submittedName>
        <fullName evidence="1">Uncharacterized protein</fullName>
    </submittedName>
</protein>
<proteinExistence type="predicted"/>
<dbReference type="Proteomes" id="UP000199113">
    <property type="component" value="Unassembled WGS sequence"/>
</dbReference>
<dbReference type="STRING" id="748909.SAMN05192575_114108"/>
<dbReference type="EMBL" id="FOKC01000014">
    <property type="protein sequence ID" value="SFB46147.1"/>
    <property type="molecule type" value="Genomic_DNA"/>
</dbReference>
<evidence type="ECO:0000313" key="1">
    <source>
        <dbReference type="EMBL" id="SFB46147.1"/>
    </source>
</evidence>
<organism evidence="1 2">
    <name type="scientific">Nocardioides alpinus</name>
    <dbReference type="NCBI Taxonomy" id="748909"/>
    <lineage>
        <taxon>Bacteria</taxon>
        <taxon>Bacillati</taxon>
        <taxon>Actinomycetota</taxon>
        <taxon>Actinomycetes</taxon>
        <taxon>Propionibacteriales</taxon>
        <taxon>Nocardioidaceae</taxon>
        <taxon>Nocardioides</taxon>
    </lineage>
</organism>
<gene>
    <name evidence="1" type="ORF">SAMN05192575_114108</name>
</gene>
<sequence>MQEGTNFFRVRRTRPGLRATTDPAISALRSATQADGPCRGREGNVHFALGQQA</sequence>
<reference evidence="1" key="1">
    <citation type="submission" date="2016-10" db="EMBL/GenBank/DDBJ databases">
        <authorList>
            <person name="de Groot N.N."/>
        </authorList>
    </citation>
    <scope>NUCLEOTIDE SEQUENCE [LARGE SCALE GENOMIC DNA]</scope>
    <source>
        <strain evidence="1">CGMCC 1.10697</strain>
    </source>
</reference>
<accession>A0A1I1B7W8</accession>
<dbReference type="AlphaFoldDB" id="A0A1I1B7W8"/>
<evidence type="ECO:0000313" key="2">
    <source>
        <dbReference type="Proteomes" id="UP000199113"/>
    </source>
</evidence>
<name>A0A1I1B7W8_9ACTN</name>